<accession>A0A016WFV3</accession>
<reference evidence="2" key="1">
    <citation type="journal article" date="2015" name="Nat. Genet.">
        <title>The genome and transcriptome of the zoonotic hookworm Ancylostoma ceylanicum identify infection-specific gene families.</title>
        <authorList>
            <person name="Schwarz E.M."/>
            <person name="Hu Y."/>
            <person name="Antoshechkin I."/>
            <person name="Miller M.M."/>
            <person name="Sternberg P.W."/>
            <person name="Aroian R.V."/>
        </authorList>
    </citation>
    <scope>NUCLEOTIDE SEQUENCE</scope>
    <source>
        <strain evidence="2">HY135</strain>
    </source>
</reference>
<protein>
    <submittedName>
        <fullName evidence="1">Uncharacterized protein</fullName>
    </submittedName>
</protein>
<dbReference type="EMBL" id="JARK01000313">
    <property type="protein sequence ID" value="EYC38500.1"/>
    <property type="molecule type" value="Genomic_DNA"/>
</dbReference>
<comment type="caution">
    <text evidence="1">The sequence shown here is derived from an EMBL/GenBank/DDBJ whole genome shotgun (WGS) entry which is preliminary data.</text>
</comment>
<gene>
    <name evidence="1" type="primary">Acey_s0713.g1748</name>
    <name evidence="1" type="ORF">Y032_0713g1748</name>
</gene>
<proteinExistence type="predicted"/>
<evidence type="ECO:0000313" key="1">
    <source>
        <dbReference type="EMBL" id="EYC38500.1"/>
    </source>
</evidence>
<dbReference type="Proteomes" id="UP000024635">
    <property type="component" value="Unassembled WGS sequence"/>
</dbReference>
<organism evidence="1 2">
    <name type="scientific">Ancylostoma ceylanicum</name>
    <dbReference type="NCBI Taxonomy" id="53326"/>
    <lineage>
        <taxon>Eukaryota</taxon>
        <taxon>Metazoa</taxon>
        <taxon>Ecdysozoa</taxon>
        <taxon>Nematoda</taxon>
        <taxon>Chromadorea</taxon>
        <taxon>Rhabditida</taxon>
        <taxon>Rhabditina</taxon>
        <taxon>Rhabditomorpha</taxon>
        <taxon>Strongyloidea</taxon>
        <taxon>Ancylostomatidae</taxon>
        <taxon>Ancylostomatinae</taxon>
        <taxon>Ancylostoma</taxon>
    </lineage>
</organism>
<keyword evidence="2" id="KW-1185">Reference proteome</keyword>
<evidence type="ECO:0000313" key="2">
    <source>
        <dbReference type="Proteomes" id="UP000024635"/>
    </source>
</evidence>
<name>A0A016WFV3_9BILA</name>
<sequence length="142" mass="16091">MRMRTRVGNKSMNMRTNERWFKGSTHGNPHFRVPTLSSLLHRGPVSCPFYHSLARANWYPGVSSTTWPRRTHPPGIAAFPILWAIAEPSAIGNPYSVVSITAWPRGTQPLSLDEYFAHYWAMADTYPTAGTVSWRFHGGPHR</sequence>
<dbReference type="AlphaFoldDB" id="A0A016WFV3"/>